<evidence type="ECO:0000259" key="1">
    <source>
        <dbReference type="Pfam" id="PF02754"/>
    </source>
</evidence>
<reference evidence="2" key="2">
    <citation type="submission" date="2020-09" db="EMBL/GenBank/DDBJ databases">
        <authorList>
            <person name="Sun Q."/>
            <person name="Ohkuma M."/>
        </authorList>
    </citation>
    <scope>NUCLEOTIDE SEQUENCE</scope>
    <source>
        <strain evidence="2">JCM 18487</strain>
    </source>
</reference>
<dbReference type="EMBL" id="BMOY01000016">
    <property type="protein sequence ID" value="GGJ04822.1"/>
    <property type="molecule type" value="Genomic_DNA"/>
</dbReference>
<organism evidence="2 3">
    <name type="scientific">Alicyclobacillus cellulosilyticus</name>
    <dbReference type="NCBI Taxonomy" id="1003997"/>
    <lineage>
        <taxon>Bacteria</taxon>
        <taxon>Bacillati</taxon>
        <taxon>Bacillota</taxon>
        <taxon>Bacilli</taxon>
        <taxon>Bacillales</taxon>
        <taxon>Alicyclobacillaceae</taxon>
        <taxon>Alicyclobacillus</taxon>
    </lineage>
</organism>
<dbReference type="PANTHER" id="PTHR30296">
    <property type="entry name" value="UNCHARACTERIZED PROTEIN YKGE"/>
    <property type="match status" value="1"/>
</dbReference>
<name>A0A917K8F0_9BACL</name>
<gene>
    <name evidence="2" type="ORF">GCM10010885_12470</name>
</gene>
<dbReference type="GO" id="GO:0016491">
    <property type="term" value="F:oxidoreductase activity"/>
    <property type="evidence" value="ECO:0007669"/>
    <property type="project" value="UniProtKB-ARBA"/>
</dbReference>
<sequence length="249" mass="26860">MRVALFITCLVDNLFPQVGESMVRLLHRLGVEVMLPAGQTCCGQPAFNSGYAEEARAVGATLLEAFAGADYVVSPSGSCTGMVHHYFPELFRGDDRAARLADELIRKSYEFSQFVVRVLGVTDVGACFPHRVTYHPSCHGSRLLGVRDEPQQLLAKVRDIELVPLPYAEDCCGFGGTFAVKMGDISTAMVAEKAAHVAETGAEVLVGTDMGCLMNIGGRLAREGRPVQVMHLAELLYEGVVLAEGRRVG</sequence>
<feature type="domain" description="Cysteine-rich" evidence="1">
    <location>
        <begin position="132"/>
        <end position="216"/>
    </location>
</feature>
<reference evidence="2" key="1">
    <citation type="journal article" date="2014" name="Int. J. Syst. Evol. Microbiol.">
        <title>Complete genome sequence of Corynebacterium casei LMG S-19264T (=DSM 44701T), isolated from a smear-ripened cheese.</title>
        <authorList>
            <consortium name="US DOE Joint Genome Institute (JGI-PGF)"/>
            <person name="Walter F."/>
            <person name="Albersmeier A."/>
            <person name="Kalinowski J."/>
            <person name="Ruckert C."/>
        </authorList>
    </citation>
    <scope>NUCLEOTIDE SEQUENCE</scope>
    <source>
        <strain evidence="2">JCM 18487</strain>
    </source>
</reference>
<dbReference type="Proteomes" id="UP000637695">
    <property type="component" value="Unassembled WGS sequence"/>
</dbReference>
<comment type="caution">
    <text evidence="2">The sequence shown here is derived from an EMBL/GenBank/DDBJ whole genome shotgun (WGS) entry which is preliminary data.</text>
</comment>
<proteinExistence type="predicted"/>
<feature type="domain" description="Cysteine-rich" evidence="1">
    <location>
        <begin position="3"/>
        <end position="83"/>
    </location>
</feature>
<protein>
    <submittedName>
        <fullName evidence="2">Fe-S oxidoreductase</fullName>
    </submittedName>
</protein>
<dbReference type="RefSeq" id="WP_188881859.1">
    <property type="nucleotide sequence ID" value="NZ_BMOY01000016.1"/>
</dbReference>
<accession>A0A917K8F0</accession>
<keyword evidence="3" id="KW-1185">Reference proteome</keyword>
<dbReference type="GO" id="GO:0005829">
    <property type="term" value="C:cytosol"/>
    <property type="evidence" value="ECO:0007669"/>
    <property type="project" value="TreeGrafter"/>
</dbReference>
<dbReference type="InterPro" id="IPR004017">
    <property type="entry name" value="Cys_rich_dom"/>
</dbReference>
<dbReference type="Pfam" id="PF02754">
    <property type="entry name" value="CCG"/>
    <property type="match status" value="2"/>
</dbReference>
<dbReference type="PANTHER" id="PTHR30296:SF0">
    <property type="entry name" value="LACTATE UTILIZATION PROTEIN A"/>
    <property type="match status" value="1"/>
</dbReference>
<evidence type="ECO:0000313" key="2">
    <source>
        <dbReference type="EMBL" id="GGJ04822.1"/>
    </source>
</evidence>
<dbReference type="AlphaFoldDB" id="A0A917K8F0"/>
<evidence type="ECO:0000313" key="3">
    <source>
        <dbReference type="Proteomes" id="UP000637695"/>
    </source>
</evidence>